<dbReference type="GO" id="GO:0003677">
    <property type="term" value="F:DNA binding"/>
    <property type="evidence" value="ECO:0007669"/>
    <property type="project" value="UniProtKB-KW"/>
</dbReference>
<keyword evidence="6" id="KW-1185">Reference proteome</keyword>
<dbReference type="CDD" id="cd00038">
    <property type="entry name" value="CAP_ED"/>
    <property type="match status" value="1"/>
</dbReference>
<sequence>MFDIPTSSSMLFAGITQAEANLMLLCLGATRKAFSREERIMRAGQPTEYLGVVLSGRVRIEVSDAWGETTILDMLEPGSLFAHGYACSMEPLDIDVLADSTCEVMLLKAERIIHPCPKQCGCHAHISSNLMRALALSNLDMNRRAIAMTPKTIRGKILAFLSQQQKKAGTRAFAIPYSQTKLASYLSVDRSALSNELSKLRREGVSTTKAARTGSCSARRRFSATLLPMPQANGETALDRVIASLTDNATSPKRQGYGEAPATRGVALLSAHPLDMEGD</sequence>
<dbReference type="SUPFAM" id="SSF51206">
    <property type="entry name" value="cAMP-binding domain-like"/>
    <property type="match status" value="1"/>
</dbReference>
<dbReference type="GO" id="GO:0006355">
    <property type="term" value="P:regulation of DNA-templated transcription"/>
    <property type="evidence" value="ECO:0007669"/>
    <property type="project" value="InterPro"/>
</dbReference>
<dbReference type="AlphaFoldDB" id="A0A4Q2K0N1"/>
<organism evidence="5 6">
    <name type="scientific">Senegalimassilia faecalis</name>
    <dbReference type="NCBI Taxonomy" id="2509433"/>
    <lineage>
        <taxon>Bacteria</taxon>
        <taxon>Bacillati</taxon>
        <taxon>Actinomycetota</taxon>
        <taxon>Coriobacteriia</taxon>
        <taxon>Coriobacteriales</taxon>
        <taxon>Coriobacteriaceae</taxon>
        <taxon>Senegalimassilia</taxon>
    </lineage>
</organism>
<evidence type="ECO:0000256" key="2">
    <source>
        <dbReference type="ARBA" id="ARBA00023125"/>
    </source>
</evidence>
<proteinExistence type="predicted"/>
<dbReference type="OrthoDB" id="9774616at2"/>
<feature type="domain" description="Cyclic nucleotide-binding" evidence="4">
    <location>
        <begin position="11"/>
        <end position="107"/>
    </location>
</feature>
<dbReference type="Pfam" id="PF00027">
    <property type="entry name" value="cNMP_binding"/>
    <property type="match status" value="1"/>
</dbReference>
<dbReference type="InterPro" id="IPR000595">
    <property type="entry name" value="cNMP-bd_dom"/>
</dbReference>
<dbReference type="PROSITE" id="PS50042">
    <property type="entry name" value="CNMP_BINDING_3"/>
    <property type="match status" value="1"/>
</dbReference>
<evidence type="ECO:0000313" key="6">
    <source>
        <dbReference type="Proteomes" id="UP000293345"/>
    </source>
</evidence>
<gene>
    <name evidence="5" type="ORF">ET524_10180</name>
</gene>
<dbReference type="InterPro" id="IPR018490">
    <property type="entry name" value="cNMP-bd_dom_sf"/>
</dbReference>
<accession>A0A4Q2K0N1</accession>
<dbReference type="RefSeq" id="WP_129425546.1">
    <property type="nucleotide sequence ID" value="NZ_SDPW01000001.1"/>
</dbReference>
<dbReference type="EMBL" id="SDPW01000001">
    <property type="protein sequence ID" value="RXZ54806.1"/>
    <property type="molecule type" value="Genomic_DNA"/>
</dbReference>
<dbReference type="SUPFAM" id="SSF46785">
    <property type="entry name" value="Winged helix' DNA-binding domain"/>
    <property type="match status" value="1"/>
</dbReference>
<reference evidence="5 6" key="1">
    <citation type="submission" date="2019-01" db="EMBL/GenBank/DDBJ databases">
        <title>Senegalimassilia sp. nov. KGMB04484 isolated human feces.</title>
        <authorList>
            <person name="Han K.-I."/>
            <person name="Kim J.-S."/>
            <person name="Lee K.C."/>
            <person name="Suh M.K."/>
            <person name="Eom M.K."/>
            <person name="Lee J.H."/>
            <person name="Park S.-H."/>
            <person name="Kang S.W."/>
            <person name="Park J.-E."/>
            <person name="Oh B.S."/>
            <person name="Yu S.Y."/>
            <person name="Choi S.-H."/>
            <person name="Lee D.H."/>
            <person name="Yoon H."/>
            <person name="Kim B.-Y."/>
            <person name="Lee J.H."/>
            <person name="Lee J.-S."/>
        </authorList>
    </citation>
    <scope>NUCLEOTIDE SEQUENCE [LARGE SCALE GENOMIC DNA]</scope>
    <source>
        <strain evidence="5 6">KGMB04484</strain>
    </source>
</reference>
<evidence type="ECO:0000259" key="4">
    <source>
        <dbReference type="PROSITE" id="PS50042"/>
    </source>
</evidence>
<name>A0A4Q2K0N1_9ACTN</name>
<dbReference type="Proteomes" id="UP000293345">
    <property type="component" value="Unassembled WGS sequence"/>
</dbReference>
<evidence type="ECO:0000256" key="1">
    <source>
        <dbReference type="ARBA" id="ARBA00023015"/>
    </source>
</evidence>
<evidence type="ECO:0000256" key="3">
    <source>
        <dbReference type="ARBA" id="ARBA00023163"/>
    </source>
</evidence>
<evidence type="ECO:0000313" key="5">
    <source>
        <dbReference type="EMBL" id="RXZ54806.1"/>
    </source>
</evidence>
<dbReference type="InterPro" id="IPR012318">
    <property type="entry name" value="HTH_CRP"/>
</dbReference>
<keyword evidence="2" id="KW-0238">DNA-binding</keyword>
<dbReference type="InterPro" id="IPR014710">
    <property type="entry name" value="RmlC-like_jellyroll"/>
</dbReference>
<dbReference type="Gene3D" id="2.60.120.10">
    <property type="entry name" value="Jelly Rolls"/>
    <property type="match status" value="1"/>
</dbReference>
<keyword evidence="3" id="KW-0804">Transcription</keyword>
<keyword evidence="1" id="KW-0805">Transcription regulation</keyword>
<protein>
    <submittedName>
        <fullName evidence="5">Crp/Fnr family transcriptional regulator</fullName>
    </submittedName>
</protein>
<dbReference type="InterPro" id="IPR036390">
    <property type="entry name" value="WH_DNA-bd_sf"/>
</dbReference>
<dbReference type="Pfam" id="PF13545">
    <property type="entry name" value="HTH_Crp_2"/>
    <property type="match status" value="1"/>
</dbReference>
<comment type="caution">
    <text evidence="5">The sequence shown here is derived from an EMBL/GenBank/DDBJ whole genome shotgun (WGS) entry which is preliminary data.</text>
</comment>